<evidence type="ECO:0000256" key="2">
    <source>
        <dbReference type="ARBA" id="ARBA00024195"/>
    </source>
</evidence>
<dbReference type="GO" id="GO:0004252">
    <property type="term" value="F:serine-type endopeptidase activity"/>
    <property type="evidence" value="ECO:0007669"/>
    <property type="project" value="InterPro"/>
</dbReference>
<dbReference type="PROSITE" id="PS50240">
    <property type="entry name" value="TRYPSIN_DOM"/>
    <property type="match status" value="1"/>
</dbReference>
<proteinExistence type="inferred from homology"/>
<evidence type="ECO:0000256" key="1">
    <source>
        <dbReference type="ARBA" id="ARBA00023157"/>
    </source>
</evidence>
<accession>A0A9J6CCQ4</accession>
<dbReference type="PRINTS" id="PR00722">
    <property type="entry name" value="CHYMOTRYPSIN"/>
</dbReference>
<reference evidence="5" key="1">
    <citation type="submission" date="2021-03" db="EMBL/GenBank/DDBJ databases">
        <title>Chromosome level genome of the anhydrobiotic midge Polypedilum vanderplanki.</title>
        <authorList>
            <person name="Yoshida Y."/>
            <person name="Kikawada T."/>
            <person name="Gusev O."/>
        </authorList>
    </citation>
    <scope>NUCLEOTIDE SEQUENCE</scope>
    <source>
        <strain evidence="5">NIAS01</strain>
        <tissue evidence="5">Whole body or cell culture</tissue>
    </source>
</reference>
<dbReference type="InterPro" id="IPR043504">
    <property type="entry name" value="Peptidase_S1_PA_chymotrypsin"/>
</dbReference>
<comment type="similarity">
    <text evidence="2">Belongs to the peptidase S1 family. CLIP subfamily.</text>
</comment>
<dbReference type="FunFam" id="2.40.10.10:FF:000068">
    <property type="entry name" value="transmembrane protease serine 2"/>
    <property type="match status" value="1"/>
</dbReference>
<dbReference type="InterPro" id="IPR009003">
    <property type="entry name" value="Peptidase_S1_PA"/>
</dbReference>
<keyword evidence="3" id="KW-0732">Signal</keyword>
<feature type="signal peptide" evidence="3">
    <location>
        <begin position="1"/>
        <end position="20"/>
    </location>
</feature>
<evidence type="ECO:0000313" key="5">
    <source>
        <dbReference type="EMBL" id="KAG5679759.1"/>
    </source>
</evidence>
<dbReference type="GO" id="GO:0006508">
    <property type="term" value="P:proteolysis"/>
    <property type="evidence" value="ECO:0007669"/>
    <property type="project" value="InterPro"/>
</dbReference>
<dbReference type="InterPro" id="IPR001314">
    <property type="entry name" value="Peptidase_S1A"/>
</dbReference>
<evidence type="ECO:0000313" key="6">
    <source>
        <dbReference type="Proteomes" id="UP001107558"/>
    </source>
</evidence>
<dbReference type="Gene3D" id="2.40.10.10">
    <property type="entry name" value="Trypsin-like serine proteases"/>
    <property type="match status" value="1"/>
</dbReference>
<keyword evidence="1" id="KW-1015">Disulfide bond</keyword>
<dbReference type="Pfam" id="PF00089">
    <property type="entry name" value="Trypsin"/>
    <property type="match status" value="1"/>
</dbReference>
<dbReference type="PANTHER" id="PTHR24252:SF7">
    <property type="entry name" value="HYALIN"/>
    <property type="match status" value="1"/>
</dbReference>
<evidence type="ECO:0000256" key="3">
    <source>
        <dbReference type="SAM" id="SignalP"/>
    </source>
</evidence>
<dbReference type="PANTHER" id="PTHR24252">
    <property type="entry name" value="ACROSIN-RELATED"/>
    <property type="match status" value="1"/>
</dbReference>
<dbReference type="AlphaFoldDB" id="A0A9J6CCQ4"/>
<dbReference type="EMBL" id="JADBJN010000001">
    <property type="protein sequence ID" value="KAG5679759.1"/>
    <property type="molecule type" value="Genomic_DNA"/>
</dbReference>
<dbReference type="CDD" id="cd00190">
    <property type="entry name" value="Tryp_SPc"/>
    <property type="match status" value="1"/>
</dbReference>
<gene>
    <name evidence="5" type="ORF">PVAND_009299</name>
</gene>
<dbReference type="InterPro" id="IPR001254">
    <property type="entry name" value="Trypsin_dom"/>
</dbReference>
<protein>
    <recommendedName>
        <fullName evidence="4">Peptidase S1 domain-containing protein</fullName>
    </recommendedName>
</protein>
<dbReference type="OrthoDB" id="238681at2759"/>
<organism evidence="5 6">
    <name type="scientific">Polypedilum vanderplanki</name>
    <name type="common">Sleeping chironomid midge</name>
    <dbReference type="NCBI Taxonomy" id="319348"/>
    <lineage>
        <taxon>Eukaryota</taxon>
        <taxon>Metazoa</taxon>
        <taxon>Ecdysozoa</taxon>
        <taxon>Arthropoda</taxon>
        <taxon>Hexapoda</taxon>
        <taxon>Insecta</taxon>
        <taxon>Pterygota</taxon>
        <taxon>Neoptera</taxon>
        <taxon>Endopterygota</taxon>
        <taxon>Diptera</taxon>
        <taxon>Nematocera</taxon>
        <taxon>Chironomoidea</taxon>
        <taxon>Chironomidae</taxon>
        <taxon>Chironominae</taxon>
        <taxon>Polypedilum</taxon>
        <taxon>Polypedilum</taxon>
    </lineage>
</organism>
<keyword evidence="6" id="KW-1185">Reference proteome</keyword>
<dbReference type="SUPFAM" id="SSF50494">
    <property type="entry name" value="Trypsin-like serine proteases"/>
    <property type="match status" value="1"/>
</dbReference>
<comment type="caution">
    <text evidence="5">The sequence shown here is derived from an EMBL/GenBank/DDBJ whole genome shotgun (WGS) entry which is preliminary data.</text>
</comment>
<sequence>MWKFCFTYIAFLPFVSLSNQTSCDHLWKYVREGNEVQGLLKQDTSPAISVYKIKLEFSVAAKLNSGYFGEILLTKNAENTVIDAIRGQPIIYRVRFPVQNPVPKLTAVYLNDRLMCTGPPAKRSDFPWLASLFYKNEFNCGGTLISQKIIVTAAYCVRDKQRLAMKNSRDSEFHIGDFNLNDLNERFINAKIENFAVYPKWNPQEVRFDGDIAIAVLSRPVEFSDNVRPLCIWQHSQTHSDLVGKKGIIAGYGITETGKVSEDLKYVDLPVVDDDTCIQKNQAFAEITSSSNFCVGDQSGNSPWLNGIQSWQSLLPSW</sequence>
<dbReference type="Proteomes" id="UP001107558">
    <property type="component" value="Chromosome 1"/>
</dbReference>
<dbReference type="SMART" id="SM00020">
    <property type="entry name" value="Tryp_SPc"/>
    <property type="match status" value="1"/>
</dbReference>
<name>A0A9J6CCQ4_POLVA</name>
<evidence type="ECO:0000259" key="4">
    <source>
        <dbReference type="PROSITE" id="PS50240"/>
    </source>
</evidence>
<feature type="domain" description="Peptidase S1" evidence="4">
    <location>
        <begin position="115"/>
        <end position="318"/>
    </location>
</feature>
<feature type="chain" id="PRO_5039919090" description="Peptidase S1 domain-containing protein" evidence="3">
    <location>
        <begin position="21"/>
        <end position="318"/>
    </location>
</feature>